<proteinExistence type="predicted"/>
<sequence>MKDFYLPYKYLLMMFLLVTGNAFAQLPTVTSFTPSVVTQRVIVTINGTNFTGTTAVKFGSTNALSFIVVSDTQILAIVNNGSSGSVVVTNASGNGSKSGLTFKTVLVTPTAAKVTRVISDWNNYWSSTEESTNALNQPNDHHNLIGFTYNDVVYSTGVNDAALTTNGATPFTAASFNAFPVTNMPGTTGANSNIIAGQLVDGNANVVNYQSSAISTLTAAASLTDGIRGLDLGTGVTNISSSAIMSFGITSIESTKISDSDPDILVTQIAVPTSTSDIYFFADSNGNVIGSPIAANLSTTTIPYIATYRDDLFSIPANLPYATATATGNGAKETKTIKMIAYKLSDFGLDAALASNVSTFNIYPGGASDMAFIAYNGSAVALPAPAITTQPVSQAVCAGTGQNVTFSVGVAGTVTSYQWKKNGTIIPSATDSSYTINNVDASHTGAYTVVVANSTGSVESTAAYLNTVITAQPQSQATCQGSAVGLLVTAYGTNLSYQWYSNTANNNTSGTIINGATSNIYTPSVSSIGTKYYYAVITSNGLACTTKTNVAAITVSTAASVGTTSGNQTVCPNNAAIISIANYSGTVQWQQSANGNTGWENVTGGIIANPTTYVTPALTTSTYFRAVATNGSCTATSGVISITVAESYIWTGALSSDWNAPGNWSCGTVPTSAQNVVITNQAANQPEISETTGYAKSLTLSSGAVLNILSTGTLEIANEINVAADAVFTVQNNGSILQTSTAANTGKIIVKKKSNMLYRLDYTMWSSPVTGQPVNTFSPWTATNRFYTYGGFNSSNEYQDQYFNVTNLSLPFSVATGYLIRMPNSITGTATGPYFEGLAPYAFEGSFNGVPNNGTITKSISALGNRYTAIGNPYPSPISVEEFFMQNQSVLDGLSGMYFWRKKNNADVSTYATLTLAGFVANGATPDDGSEPTPGYAFGGQDQSIYFSGEDNSNTNWLIAPGQGFIVQTKENLSNPQVTFNNSMRKAAPTTGEIAFLKTAPQKPISRVWINLSSSNSFSQTAIVYMNGATTGLDYGYDARKFINGSATLYTAAENEMLSIQARPNFDVADVVPMGYVVENSGNYTIALDHFEGVFNNGQDIFVHDNLLGITRNLNEGNYSFTSAAGNFADRFKIVYNQPLSVDDNLLTANNVIVYKEGTAININTSTAIMANVTVYDIRGRELYNANAINASQFSIPGLAVQQEVLIVQVNTDKGTVSKKIVY</sequence>
<evidence type="ECO:0000259" key="2">
    <source>
        <dbReference type="PROSITE" id="PS50835"/>
    </source>
</evidence>
<dbReference type="InterPro" id="IPR013783">
    <property type="entry name" value="Ig-like_fold"/>
</dbReference>
<evidence type="ECO:0000313" key="4">
    <source>
        <dbReference type="Proteomes" id="UP000320643"/>
    </source>
</evidence>
<dbReference type="NCBIfam" id="NF033708">
    <property type="entry name" value="T9SS_Cterm_ChiA"/>
    <property type="match status" value="1"/>
</dbReference>
<dbReference type="PROSITE" id="PS50835">
    <property type="entry name" value="IG_LIKE"/>
    <property type="match status" value="1"/>
</dbReference>
<feature type="chain" id="PRO_5022238523" evidence="1">
    <location>
        <begin position="25"/>
        <end position="1223"/>
    </location>
</feature>
<dbReference type="Gene3D" id="2.60.40.10">
    <property type="entry name" value="Immunoglobulins"/>
    <property type="match status" value="2"/>
</dbReference>
<dbReference type="InterPro" id="IPR007110">
    <property type="entry name" value="Ig-like_dom"/>
</dbReference>
<dbReference type="Proteomes" id="UP000320643">
    <property type="component" value="Unassembled WGS sequence"/>
</dbReference>
<evidence type="ECO:0000313" key="3">
    <source>
        <dbReference type="EMBL" id="TRW22357.1"/>
    </source>
</evidence>
<dbReference type="Pfam" id="PF13927">
    <property type="entry name" value="Ig_3"/>
    <property type="match status" value="1"/>
</dbReference>
<dbReference type="OrthoDB" id="1652165at2"/>
<organism evidence="3 4">
    <name type="scientific">Flavobacterium zepuense</name>
    <dbReference type="NCBI Taxonomy" id="2593302"/>
    <lineage>
        <taxon>Bacteria</taxon>
        <taxon>Pseudomonadati</taxon>
        <taxon>Bacteroidota</taxon>
        <taxon>Flavobacteriia</taxon>
        <taxon>Flavobacteriales</taxon>
        <taxon>Flavobacteriaceae</taxon>
        <taxon>Flavobacterium</taxon>
    </lineage>
</organism>
<evidence type="ECO:0000256" key="1">
    <source>
        <dbReference type="SAM" id="SignalP"/>
    </source>
</evidence>
<keyword evidence="4" id="KW-1185">Reference proteome</keyword>
<protein>
    <submittedName>
        <fullName evidence="3">T9SS sorting signal type C domain-containing protein</fullName>
    </submittedName>
</protein>
<dbReference type="SUPFAM" id="SSF81296">
    <property type="entry name" value="E set domains"/>
    <property type="match status" value="1"/>
</dbReference>
<accession>A0A552UVX6</accession>
<dbReference type="EMBL" id="VJVZ01000013">
    <property type="protein sequence ID" value="TRW22357.1"/>
    <property type="molecule type" value="Genomic_DNA"/>
</dbReference>
<dbReference type="AlphaFoldDB" id="A0A552UVX6"/>
<gene>
    <name evidence="3" type="ORF">FMM05_17785</name>
</gene>
<reference evidence="3 4" key="1">
    <citation type="submission" date="2019-07" db="EMBL/GenBank/DDBJ databases">
        <title>Flavobacterium sp. nov., isolated from glacier ice.</title>
        <authorList>
            <person name="Liu Q."/>
            <person name="Xin Y.-H."/>
        </authorList>
    </citation>
    <scope>NUCLEOTIDE SEQUENCE [LARGE SCALE GENOMIC DNA]</scope>
    <source>
        <strain evidence="3 4">ZT4R6</strain>
    </source>
</reference>
<comment type="caution">
    <text evidence="3">The sequence shown here is derived from an EMBL/GenBank/DDBJ whole genome shotgun (WGS) entry which is preliminary data.</text>
</comment>
<feature type="domain" description="Ig-like" evidence="2">
    <location>
        <begin position="385"/>
        <end position="466"/>
    </location>
</feature>
<dbReference type="SUPFAM" id="SSF48726">
    <property type="entry name" value="Immunoglobulin"/>
    <property type="match status" value="1"/>
</dbReference>
<dbReference type="Gene3D" id="2.60.40.2700">
    <property type="match status" value="1"/>
</dbReference>
<name>A0A552UVX6_9FLAO</name>
<dbReference type="RefSeq" id="WP_143374774.1">
    <property type="nucleotide sequence ID" value="NZ_VJVZ01000013.1"/>
</dbReference>
<feature type="signal peptide" evidence="1">
    <location>
        <begin position="1"/>
        <end position="24"/>
    </location>
</feature>
<keyword evidence="1" id="KW-0732">Signal</keyword>
<dbReference type="InterPro" id="IPR014756">
    <property type="entry name" value="Ig_E-set"/>
</dbReference>
<dbReference type="InterPro" id="IPR036179">
    <property type="entry name" value="Ig-like_dom_sf"/>
</dbReference>